<evidence type="ECO:0000256" key="4">
    <source>
        <dbReference type="ARBA" id="ARBA00022729"/>
    </source>
</evidence>
<keyword evidence="6" id="KW-0340">Growth factor binding</keyword>
<dbReference type="Pfam" id="PF06473">
    <property type="entry name" value="FGF-BP1"/>
    <property type="match status" value="1"/>
</dbReference>
<evidence type="ECO:0000256" key="2">
    <source>
        <dbReference type="ARBA" id="ARBA00008326"/>
    </source>
</evidence>
<proteinExistence type="evidence at transcript level"/>
<comment type="subcellular location">
    <subcellularLocation>
        <location evidence="1">Secreted</location>
    </subcellularLocation>
</comment>
<organism evidence="8">
    <name type="scientific">Mus musculus</name>
    <name type="common">Mouse</name>
    <dbReference type="NCBI Taxonomy" id="10090"/>
    <lineage>
        <taxon>Eukaryota</taxon>
        <taxon>Metazoa</taxon>
        <taxon>Chordata</taxon>
        <taxon>Craniata</taxon>
        <taxon>Vertebrata</taxon>
        <taxon>Euteleostomi</taxon>
        <taxon>Mammalia</taxon>
        <taxon>Eutheria</taxon>
        <taxon>Euarchontoglires</taxon>
        <taxon>Glires</taxon>
        <taxon>Rodentia</taxon>
        <taxon>Myomorpha</taxon>
        <taxon>Muroidea</taxon>
        <taxon>Muridae</taxon>
        <taxon>Murinae</taxon>
        <taxon>Mus</taxon>
        <taxon>Mus</taxon>
    </lineage>
</organism>
<evidence type="ECO:0000256" key="5">
    <source>
        <dbReference type="ARBA" id="ARBA00023157"/>
    </source>
</evidence>
<name>Q9CST8_MOUSE</name>
<sequence length="216" mass="22846">GQGGSRQGSDPGLPTHGRLLRSLRESRAARVQLAALGTRPGDADWRRAGLALPDPGRGESALRLPRASGALRGHRRPARALLETAAGRAAQETTALPGPRAAAATPVRPQDGWLRPALARSPQPTRASQRAAPVQGADPARSRQSVRSPSSQPEKKPLLVKSNSGGRKAGSDPVPEPPAAAGFQPNGLDQNAELTETYCTEKWHSLCNFFVNFWNG</sequence>
<reference evidence="8" key="8">
    <citation type="journal article" date="2005" name="Science">
        <title>Antisense Transcription in the Mammalian Transcriptome.</title>
        <authorList>
            <consortium name="RIKEN Genome Exploration Research Group and Genome Science Group (Genome Network Project Core Group) and the FANTOM Consortium"/>
        </authorList>
    </citation>
    <scope>NUCLEOTIDE SEQUENCE</scope>
    <source>
        <strain evidence="8">C57BL/6J</strain>
        <tissue evidence="8">Whole body</tissue>
    </source>
</reference>
<evidence type="ECO:0000256" key="3">
    <source>
        <dbReference type="ARBA" id="ARBA00022525"/>
    </source>
</evidence>
<gene>
    <name evidence="9" type="primary">Fgfbp3</name>
</gene>
<keyword evidence="4" id="KW-0732">Signal</keyword>
<keyword evidence="3" id="KW-0964">Secreted</keyword>
<dbReference type="AlphaFoldDB" id="Q9CST8"/>
<dbReference type="GO" id="GO:0005576">
    <property type="term" value="C:extracellular region"/>
    <property type="evidence" value="ECO:0007669"/>
    <property type="project" value="UniProtKB-SubCell"/>
</dbReference>
<accession>Q9CST8</accession>
<reference evidence="8" key="7">
    <citation type="journal article" date="2005" name="Science">
        <title>The Transcriptional Landscape of the Mammalian Genome.</title>
        <authorList>
            <consortium name="The FANTOM Consortium"/>
            <consortium name="Riken Genome Exploration Research Group and Genome Science Group (Genome Network Project Core Group)"/>
        </authorList>
    </citation>
    <scope>NUCLEOTIDE SEQUENCE</scope>
    <source>
        <strain evidence="8">C57BL/6J</strain>
        <tissue evidence="8">Whole body</tissue>
    </source>
</reference>
<feature type="non-terminal residue" evidence="8">
    <location>
        <position position="1"/>
    </location>
</feature>
<feature type="region of interest" description="Disordered" evidence="7">
    <location>
        <begin position="39"/>
        <end position="187"/>
    </location>
</feature>
<evidence type="ECO:0000256" key="1">
    <source>
        <dbReference type="ARBA" id="ARBA00004613"/>
    </source>
</evidence>
<dbReference type="InterPro" id="IPR010510">
    <property type="entry name" value="FGF1-bd"/>
</dbReference>
<reference evidence="8" key="2">
    <citation type="journal article" date="2000" name="Genome Res.">
        <title>Normalization and subtraction of cap-trapper-selected cDNAs to prepare full-length cDNA libraries for rapid discovery of new genes.</title>
        <authorList>
            <person name="Carninci P."/>
            <person name="Shibata Y."/>
            <person name="Hayatsu N."/>
            <person name="Sugahara Y."/>
            <person name="Shibata K."/>
            <person name="Itoh M."/>
            <person name="Konno H."/>
            <person name="Okazaki Y."/>
            <person name="Muramatsu M."/>
            <person name="Hayashizaki Y."/>
        </authorList>
    </citation>
    <scope>NUCLEOTIDE SEQUENCE</scope>
    <source>
        <strain evidence="8">C57BL/6J</strain>
        <tissue evidence="8">Whole body</tissue>
    </source>
</reference>
<reference evidence="8" key="6">
    <citation type="journal article" date="2002" name="Nature">
        <title>Analysis of the mouse transcriptome based on functional annotation of 60,770 full-length cDNAs.</title>
        <authorList>
            <consortium name="The FANTOM Consortium and the RIKEN Genome Exploration Research Group Phase I and II Team"/>
        </authorList>
    </citation>
    <scope>NUCLEOTIDE SEQUENCE</scope>
    <source>
        <strain evidence="8">C57BL/6J</strain>
        <tissue evidence="8">Whole body</tissue>
    </source>
</reference>
<dbReference type="GO" id="GO:0019838">
    <property type="term" value="F:growth factor binding"/>
    <property type="evidence" value="ECO:0007669"/>
    <property type="project" value="UniProtKB-KW"/>
</dbReference>
<reference evidence="8" key="3">
    <citation type="journal article" date="2000" name="Genome Res.">
        <title>RIKEN integrated sequence analysis (RISA) system--384-format sequencing pipeline with 384 multicapillary sequencer.</title>
        <authorList>
            <person name="Shibata K."/>
            <person name="Itoh M."/>
            <person name="Aizawa K."/>
            <person name="Nagaoka S."/>
            <person name="Sasaki N."/>
            <person name="Carninci P."/>
            <person name="Konno H."/>
            <person name="Akiyama J."/>
            <person name="Nishi K."/>
            <person name="Kitsunai T."/>
            <person name="Tashiro H."/>
            <person name="Itoh M."/>
            <person name="Sumi N."/>
            <person name="Ishii Y."/>
            <person name="Nakamura S."/>
            <person name="Hazama M."/>
            <person name="Nishine T."/>
            <person name="Harada A."/>
            <person name="Yamamoto R."/>
            <person name="Matsumoto H."/>
            <person name="Sakaguchi S."/>
            <person name="Ikegami T."/>
            <person name="Kashiwagi K."/>
            <person name="Fujiwake S."/>
            <person name="Inoue K."/>
            <person name="Togawa Y."/>
            <person name="Izawa M."/>
            <person name="Ohara E."/>
            <person name="Watahiki M."/>
            <person name="Yoneda Y."/>
            <person name="Ishikawa T."/>
            <person name="Ozawa K."/>
            <person name="Tanaka T."/>
            <person name="Matsuura S."/>
            <person name="Kawai J."/>
            <person name="Okazaki Y."/>
            <person name="Muramatsu M."/>
            <person name="Inoue Y."/>
            <person name="Kira A."/>
            <person name="Hayashizaki Y."/>
        </authorList>
    </citation>
    <scope>NUCLEOTIDE SEQUENCE</scope>
    <source>
        <strain evidence="8">C57BL/6J</strain>
        <tissue evidence="8">Whole body</tissue>
    </source>
</reference>
<evidence type="ECO:0000256" key="7">
    <source>
        <dbReference type="SAM" id="MobiDB-lite"/>
    </source>
</evidence>
<reference evidence="8" key="5">
    <citation type="journal article" date="2001" name="Nature">
        <title>Functional annotation of a full-length mouse cDNA collection.</title>
        <authorList>
            <consortium name="The RIKEN Genome Exploration Research Group Phase II Team and the FANTOM Consortium"/>
        </authorList>
    </citation>
    <scope>NUCLEOTIDE SEQUENCE</scope>
    <source>
        <strain evidence="8">C57BL/6J</strain>
        <tissue evidence="8">Whole body</tissue>
    </source>
</reference>
<reference evidence="8" key="4">
    <citation type="submission" date="2000-07" db="EMBL/GenBank/DDBJ databases">
        <authorList>
            <person name="Adachi J."/>
            <person name="Aizawa K."/>
            <person name="Akahira S."/>
            <person name="Akimura T."/>
            <person name="Arai A."/>
            <person name="Aono H."/>
            <person name="Arakawa T."/>
            <person name="Bono H."/>
            <person name="Carninci P."/>
            <person name="Fukuda S."/>
            <person name="Fukunishi Y."/>
            <person name="Furuno M."/>
            <person name="Hanagaki T."/>
            <person name="Hara A."/>
            <person name="Hayatsu N."/>
            <person name="Hiramoto K."/>
            <person name="Hiraoka T."/>
            <person name="Hori F."/>
            <person name="Imotani K."/>
            <person name="Ishii Y."/>
            <person name="Itoh M."/>
            <person name="Izawa M."/>
            <person name="Kasukawa T."/>
            <person name="Kato H."/>
            <person name="Kawai J."/>
            <person name="Kojima Y."/>
            <person name="Konno H."/>
            <person name="Kouda M."/>
            <person name="Koya S."/>
            <person name="Kurihara C."/>
            <person name="Matsuyama T."/>
            <person name="Miyazaki A."/>
            <person name="Nishi K."/>
            <person name="Nomura K."/>
            <person name="Numazaki R."/>
            <person name="Ohno M."/>
            <person name="Okazaki Y."/>
            <person name="Okido T."/>
            <person name="Owa C."/>
            <person name="Saito H."/>
            <person name="Saito R."/>
            <person name="Sakai C."/>
            <person name="Sakai K."/>
            <person name="Sano H."/>
            <person name="Sasaki D."/>
            <person name="Shibata K."/>
            <person name="Shibata Y."/>
            <person name="Shinagawa A."/>
            <person name="Shiraki T."/>
            <person name="Sogabe Y."/>
            <person name="Suzuki H."/>
            <person name="Tagami M."/>
            <person name="Tagawa A."/>
            <person name="Takahashi F."/>
            <person name="Tanaka T."/>
            <person name="Tejima Y."/>
            <person name="Toya T."/>
            <person name="Yamamura T."/>
            <person name="Yasunishi A."/>
            <person name="Yoshida K."/>
            <person name="Yoshino M."/>
            <person name="Muramatsu M."/>
            <person name="Hayashizaki Y."/>
        </authorList>
    </citation>
    <scope>NUCLEOTIDE SEQUENCE</scope>
    <source>
        <strain evidence="8">C57BL/6J</strain>
        <tissue evidence="8">Whole body</tissue>
    </source>
</reference>
<evidence type="ECO:0000313" key="9">
    <source>
        <dbReference type="MGI" id="MGI:1919764"/>
    </source>
</evidence>
<protein>
    <submittedName>
        <fullName evidence="8">Uncharacterized protein</fullName>
    </submittedName>
</protein>
<comment type="similarity">
    <text evidence="2">Belongs to the fibroblast growth factor-binding protein family.</text>
</comment>
<feature type="compositionally biased region" description="Low complexity" evidence="7">
    <location>
        <begin position="142"/>
        <end position="152"/>
    </location>
</feature>
<keyword evidence="5" id="KW-1015">Disulfide bond</keyword>
<evidence type="ECO:0000313" key="8">
    <source>
        <dbReference type="EMBL" id="BAB27967.1"/>
    </source>
</evidence>
<dbReference type="MGI" id="MGI:1919764">
    <property type="gene designation" value="Fgfbp3"/>
</dbReference>
<reference evidence="8" key="1">
    <citation type="journal article" date="1999" name="Methods Enzymol.">
        <title>High-efficiency full-length cDNA cloning.</title>
        <authorList>
            <person name="Carninci P."/>
            <person name="Hayashizaki Y."/>
        </authorList>
    </citation>
    <scope>NUCLEOTIDE SEQUENCE</scope>
    <source>
        <strain evidence="8">C57BL/6J</strain>
        <tissue evidence="8">Whole body</tissue>
    </source>
</reference>
<evidence type="ECO:0000256" key="6">
    <source>
        <dbReference type="ARBA" id="ARBA00023183"/>
    </source>
</evidence>
<dbReference type="EMBL" id="AK011996">
    <property type="protein sequence ID" value="BAB27967.1"/>
    <property type="molecule type" value="mRNA"/>
</dbReference>
<dbReference type="AGR" id="MGI:1919764"/>